<protein>
    <submittedName>
        <fullName evidence="1">Uncharacterized protein</fullName>
    </submittedName>
</protein>
<dbReference type="RefSeq" id="WP_120647998.1">
    <property type="nucleotide sequence ID" value="NZ_RAWB01000687.1"/>
</dbReference>
<reference evidence="2" key="1">
    <citation type="submission" date="2018-09" db="EMBL/GenBank/DDBJ databases">
        <authorList>
            <person name="Livingstone P.G."/>
            <person name="Whitworth D.E."/>
        </authorList>
    </citation>
    <scope>NUCLEOTIDE SEQUENCE [LARGE SCALE GENOMIC DNA]</scope>
    <source>
        <strain evidence="2">CA051B</strain>
    </source>
</reference>
<dbReference type="EMBL" id="RAWB01000687">
    <property type="protein sequence ID" value="RKH42071.1"/>
    <property type="molecule type" value="Genomic_DNA"/>
</dbReference>
<gene>
    <name evidence="1" type="ORF">D7V93_38140</name>
</gene>
<comment type="caution">
    <text evidence="1">The sequence shown here is derived from an EMBL/GenBank/DDBJ whole genome shotgun (WGS) entry which is preliminary data.</text>
</comment>
<accession>A0A3A8NIQ8</accession>
<sequence>LGPAACRSLDAVLADVLQPDAGPTDDAGTAWSAARRQLGDCPTPPAAACARGAALASRAPLLHGDAPPRELLATLCERCAPGNNPCGQAVTRALEQAARRERPDIQEARWSLEHAGATLGTACQELVRSALGPAAVSGPDVEPTLLALAEALSPTCVKTKQLPLPVLNAAAVQQGARAPWLATLFTDGTVETAPIEPDQSTGAGDGFRAFDQDALSGVKLPLESQGALRLGYAPALKHVASFQVRATGPGTLRAIIRAPDGVGRKDSQGAAFYVDPTVCRFRGTGGWEICKPVLPLLDVDAVSVLPERPGVELKELEIIGAR</sequence>
<evidence type="ECO:0000313" key="2">
    <source>
        <dbReference type="Proteomes" id="UP000272888"/>
    </source>
</evidence>
<keyword evidence="2" id="KW-1185">Reference proteome</keyword>
<organism evidence="1 2">
    <name type="scientific">Corallococcus llansteffanensis</name>
    <dbReference type="NCBI Taxonomy" id="2316731"/>
    <lineage>
        <taxon>Bacteria</taxon>
        <taxon>Pseudomonadati</taxon>
        <taxon>Myxococcota</taxon>
        <taxon>Myxococcia</taxon>
        <taxon>Myxococcales</taxon>
        <taxon>Cystobacterineae</taxon>
        <taxon>Myxococcaceae</taxon>
        <taxon>Corallococcus</taxon>
    </lineage>
</organism>
<dbReference type="AlphaFoldDB" id="A0A3A8NIQ8"/>
<name>A0A3A8NIQ8_9BACT</name>
<feature type="non-terminal residue" evidence="1">
    <location>
        <position position="1"/>
    </location>
</feature>
<dbReference type="Proteomes" id="UP000272888">
    <property type="component" value="Unassembled WGS sequence"/>
</dbReference>
<proteinExistence type="predicted"/>
<evidence type="ECO:0000313" key="1">
    <source>
        <dbReference type="EMBL" id="RKH42071.1"/>
    </source>
</evidence>